<dbReference type="KEGG" id="hut:Huta_1891"/>
<dbReference type="SUPFAM" id="SSF56672">
    <property type="entry name" value="DNA/RNA polymerases"/>
    <property type="match status" value="1"/>
</dbReference>
<dbReference type="InterPro" id="IPR023211">
    <property type="entry name" value="DNA_pol_palm_dom_sf"/>
</dbReference>
<dbReference type="EMBL" id="CP001687">
    <property type="protein sequence ID" value="ACV12060.1"/>
    <property type="molecule type" value="Genomic_DNA"/>
</dbReference>
<evidence type="ECO:0000256" key="3">
    <source>
        <dbReference type="ARBA" id="ARBA00022695"/>
    </source>
</evidence>
<dbReference type="InterPro" id="IPR050240">
    <property type="entry name" value="DNA_pol_type-B"/>
</dbReference>
<comment type="catalytic activity">
    <reaction evidence="6">
        <text>DNA(n) + a 2'-deoxyribonucleoside 5'-triphosphate = DNA(n+1) + diphosphate</text>
        <dbReference type="Rhea" id="RHEA:22508"/>
        <dbReference type="Rhea" id="RHEA-COMP:17339"/>
        <dbReference type="Rhea" id="RHEA-COMP:17340"/>
        <dbReference type="ChEBI" id="CHEBI:33019"/>
        <dbReference type="ChEBI" id="CHEBI:61560"/>
        <dbReference type="ChEBI" id="CHEBI:173112"/>
        <dbReference type="EC" id="2.7.7.7"/>
    </reaction>
</comment>
<accession>C7NSH3</accession>
<dbReference type="InterPro" id="IPR043502">
    <property type="entry name" value="DNA/RNA_pol_sf"/>
</dbReference>
<dbReference type="RefSeq" id="WP_015789632.1">
    <property type="nucleotide sequence ID" value="NC_013158.1"/>
</dbReference>
<dbReference type="GO" id="GO:0003887">
    <property type="term" value="F:DNA-directed DNA polymerase activity"/>
    <property type="evidence" value="ECO:0007669"/>
    <property type="project" value="UniProtKB-KW"/>
</dbReference>
<dbReference type="InterPro" id="IPR006134">
    <property type="entry name" value="DNA-dir_DNA_pol_B_multi_dom"/>
</dbReference>
<dbReference type="Pfam" id="PF00136">
    <property type="entry name" value="DNA_pol_B"/>
    <property type="match status" value="1"/>
</dbReference>
<dbReference type="GO" id="GO:0000166">
    <property type="term" value="F:nucleotide binding"/>
    <property type="evidence" value="ECO:0007669"/>
    <property type="project" value="InterPro"/>
</dbReference>
<dbReference type="AlphaFoldDB" id="C7NSH3"/>
<dbReference type="NCBIfam" id="NF004418">
    <property type="entry name" value="PRK05761.1-4"/>
    <property type="match status" value="1"/>
</dbReference>
<evidence type="ECO:0000256" key="4">
    <source>
        <dbReference type="ARBA" id="ARBA00022932"/>
    </source>
</evidence>
<keyword evidence="4" id="KW-0239">DNA-directed DNA polymerase</keyword>
<dbReference type="STRING" id="519442.Huta_1891"/>
<keyword evidence="3" id="KW-0548">Nucleotidyltransferase</keyword>
<dbReference type="Gene3D" id="1.10.132.60">
    <property type="entry name" value="DNA polymerase family B, C-terminal domain"/>
    <property type="match status" value="1"/>
</dbReference>
<proteinExistence type="predicted"/>
<protein>
    <recommendedName>
        <fullName evidence="1">DNA-directed DNA polymerase</fullName>
        <ecNumber evidence="1">2.7.7.7</ecNumber>
    </recommendedName>
</protein>
<feature type="region of interest" description="Disordered" evidence="7">
    <location>
        <begin position="167"/>
        <end position="204"/>
    </location>
</feature>
<reference evidence="9 10" key="1">
    <citation type="journal article" date="2009" name="Stand. Genomic Sci.">
        <title>Complete genome sequence of Halorhabdus utahensis type strain (AX-2).</title>
        <authorList>
            <person name="Anderson I."/>
            <person name="Tindall B.J."/>
            <person name="Pomrenke H."/>
            <person name="Goker M."/>
            <person name="Lapidus A."/>
            <person name="Nolan M."/>
            <person name="Copeland A."/>
            <person name="Glavina Del Rio T."/>
            <person name="Chen F."/>
            <person name="Tice H."/>
            <person name="Cheng J.F."/>
            <person name="Lucas S."/>
            <person name="Chertkov O."/>
            <person name="Bruce D."/>
            <person name="Brettin T."/>
            <person name="Detter J.C."/>
            <person name="Han C."/>
            <person name="Goodwin L."/>
            <person name="Land M."/>
            <person name="Hauser L."/>
            <person name="Chang Y.J."/>
            <person name="Jeffries C.D."/>
            <person name="Pitluck S."/>
            <person name="Pati A."/>
            <person name="Mavromatis K."/>
            <person name="Ivanova N."/>
            <person name="Ovchinnikova G."/>
            <person name="Chen A."/>
            <person name="Palaniappan K."/>
            <person name="Chain P."/>
            <person name="Rohde M."/>
            <person name="Bristow J."/>
            <person name="Eisen J.A."/>
            <person name="Markowitz V."/>
            <person name="Hugenholtz P."/>
            <person name="Kyrpides N.C."/>
            <person name="Klenk H.P."/>
        </authorList>
    </citation>
    <scope>NUCLEOTIDE SEQUENCE [LARGE SCALE GENOMIC DNA]</scope>
    <source>
        <strain evidence="10">DSM 12940 / JCM 11049 / AX-2</strain>
    </source>
</reference>
<dbReference type="GO" id="GO:0006261">
    <property type="term" value="P:DNA-templated DNA replication"/>
    <property type="evidence" value="ECO:0007669"/>
    <property type="project" value="TreeGrafter"/>
</dbReference>
<dbReference type="GO" id="GO:0003677">
    <property type="term" value="F:DNA binding"/>
    <property type="evidence" value="ECO:0007669"/>
    <property type="project" value="UniProtKB-KW"/>
</dbReference>
<keyword evidence="5" id="KW-0238">DNA-binding</keyword>
<dbReference type="Gene3D" id="3.90.1600.10">
    <property type="entry name" value="Palm domain of DNA polymerase"/>
    <property type="match status" value="1"/>
</dbReference>
<feature type="domain" description="DNA-directed DNA polymerase family B multifunctional" evidence="8">
    <location>
        <begin position="366"/>
        <end position="516"/>
    </location>
</feature>
<name>C7NSH3_HALUD</name>
<dbReference type="PANTHER" id="PTHR10322:SF23">
    <property type="entry name" value="DNA POLYMERASE DELTA CATALYTIC SUBUNIT"/>
    <property type="match status" value="1"/>
</dbReference>
<keyword evidence="2" id="KW-0808">Transferase</keyword>
<dbReference type="Proteomes" id="UP000002071">
    <property type="component" value="Chromosome"/>
</dbReference>
<dbReference type="InterPro" id="IPR042087">
    <property type="entry name" value="DNA_pol_B_thumb"/>
</dbReference>
<keyword evidence="10" id="KW-1185">Reference proteome</keyword>
<dbReference type="HOGENOM" id="CLU_000203_6_2_2"/>
<dbReference type="OrthoDB" id="8639at2157"/>
<dbReference type="PANTHER" id="PTHR10322">
    <property type="entry name" value="DNA POLYMERASE CATALYTIC SUBUNIT"/>
    <property type="match status" value="1"/>
</dbReference>
<gene>
    <name evidence="9" type="ordered locus">Huta_1891</name>
</gene>
<evidence type="ECO:0000259" key="8">
    <source>
        <dbReference type="Pfam" id="PF00136"/>
    </source>
</evidence>
<feature type="compositionally biased region" description="Low complexity" evidence="7">
    <location>
        <begin position="173"/>
        <end position="192"/>
    </location>
</feature>
<sequence length="768" mass="84268">MVFTIDFLGDGDPLVWSLDGTVDEPAWSASRAAAYRPTVYAVAARGMTERDPDREACIADLNDLRADLDMHPAVADLRFEWRSPGFRFADQPVLRIDVDRVDAVREVARFVENRGPPGRVPYRAFDVDFSPEFRYCLETGIDPTPGRPPRVLRLDLPRTAAAEGDLTELAIGARTTAPTASSATDATSTATAEPALPGTQPAGDTVEEVLVTLRRRLAVEDPDVLQVERSDILPLLDEAATEHGVDPGLQRVPDGTPRAEIPAVQQLAGASTFESYGRRMHSPARYNVPGRVVIDRSNTFFLGETNLAGALDLVARSGKPLQELSWASIGNVLTAIQIRAVRKRDVLVQWRAWRPERFKTARTLHDADRGGTTLSPIVGVHDAVHELDFASMYPNIICEHNLSPETVRCGCHDGEDVPELGYSVCDREGYLPDVLKPIIDDRAEKKRRLAEDDLSAAERRALSGQVDALKWILVSCFGYQGFSNAKFGRIEVHEAINAHARDVLLSAKERLEAGGWSVLHGIVDSIWVTPREGATQEPLEEIAAKITDDVGIALEHEGDFDWVAFCPRRDGEGGALTKYFGSRRDPDGDDPFKVRGLACRQRSTPPWVAGLQRSLIETFDGTRDPSAVIDTLAAHLATLAAGDVPTTDLLVRNRASKDVDAYTHRTRTVAALERADSIGLDSAPGQDIVYVVRDDDREGMDRVRLASEIDDESDYDAGYYREAAIRAAVGVLGPLDWTDADVRDALAGERDATLSTFDGMELDPDRRI</sequence>
<evidence type="ECO:0000256" key="7">
    <source>
        <dbReference type="SAM" id="MobiDB-lite"/>
    </source>
</evidence>
<organism evidence="9 10">
    <name type="scientific">Halorhabdus utahensis (strain DSM 12940 / JCM 11049 / AX-2)</name>
    <dbReference type="NCBI Taxonomy" id="519442"/>
    <lineage>
        <taxon>Archaea</taxon>
        <taxon>Methanobacteriati</taxon>
        <taxon>Methanobacteriota</taxon>
        <taxon>Stenosarchaea group</taxon>
        <taxon>Halobacteria</taxon>
        <taxon>Halobacteriales</taxon>
        <taxon>Haloarculaceae</taxon>
        <taxon>Halorhabdus</taxon>
    </lineage>
</organism>
<evidence type="ECO:0000256" key="2">
    <source>
        <dbReference type="ARBA" id="ARBA00022679"/>
    </source>
</evidence>
<dbReference type="Gene3D" id="1.10.287.690">
    <property type="entry name" value="Helix hairpin bin"/>
    <property type="match status" value="1"/>
</dbReference>
<dbReference type="eggNOG" id="arCOG00329">
    <property type="taxonomic scope" value="Archaea"/>
</dbReference>
<dbReference type="EC" id="2.7.7.7" evidence="1"/>
<evidence type="ECO:0000313" key="9">
    <source>
        <dbReference type="EMBL" id="ACV12060.1"/>
    </source>
</evidence>
<evidence type="ECO:0000256" key="1">
    <source>
        <dbReference type="ARBA" id="ARBA00012417"/>
    </source>
</evidence>
<evidence type="ECO:0000313" key="10">
    <source>
        <dbReference type="Proteomes" id="UP000002071"/>
    </source>
</evidence>
<evidence type="ECO:0000256" key="6">
    <source>
        <dbReference type="ARBA" id="ARBA00049244"/>
    </source>
</evidence>
<evidence type="ECO:0000256" key="5">
    <source>
        <dbReference type="ARBA" id="ARBA00023125"/>
    </source>
</evidence>
<dbReference type="GeneID" id="8384182"/>